<dbReference type="Proteomes" id="UP001630969">
    <property type="component" value="Unassembled WGS sequence"/>
</dbReference>
<proteinExistence type="predicted"/>
<protein>
    <submittedName>
        <fullName evidence="2">Uncharacterized protein</fullName>
    </submittedName>
</protein>
<keyword evidence="1" id="KW-0812">Transmembrane</keyword>
<dbReference type="RefSeq" id="WP_111874585.1">
    <property type="nucleotide sequence ID" value="NZ_JBGXAX010000002.1"/>
</dbReference>
<dbReference type="EMBL" id="JBGXBU010000001">
    <property type="protein sequence ID" value="MFM4891907.1"/>
    <property type="molecule type" value="Genomic_DNA"/>
</dbReference>
<sequence length="183" mass="20401">MKASELVGKAGVCWLQPPAGRFYVAMGTLLVLSLVAVGASLWQGYPQMGLLPWVGVIFGGIVLLMMLVPRHWQPWRMAELAWDRDHLYLVNGQQDSVRALPRSALVEVGRERRVGHNGEWLEFSLDLALGQDELTQVVELLGLGEEPVHEVSPGVYRFGFKRAWHSRRALGALLTQLVPPRAD</sequence>
<organism evidence="2 3">
    <name type="scientific">Aeromonas bivalvium</name>
    <dbReference type="NCBI Taxonomy" id="440079"/>
    <lineage>
        <taxon>Bacteria</taxon>
        <taxon>Pseudomonadati</taxon>
        <taxon>Pseudomonadota</taxon>
        <taxon>Gammaproteobacteria</taxon>
        <taxon>Aeromonadales</taxon>
        <taxon>Aeromonadaceae</taxon>
        <taxon>Aeromonas</taxon>
    </lineage>
</organism>
<feature type="transmembrane region" description="Helical" evidence="1">
    <location>
        <begin position="50"/>
        <end position="68"/>
    </location>
</feature>
<gene>
    <name evidence="2" type="ORF">ACEUDJ_03300</name>
</gene>
<evidence type="ECO:0000313" key="2">
    <source>
        <dbReference type="EMBL" id="MFM4891907.1"/>
    </source>
</evidence>
<reference evidence="2 3" key="1">
    <citation type="submission" date="2024-09" db="EMBL/GenBank/DDBJ databases">
        <title>Aeromonas strains Genome sequencing and assembly.</title>
        <authorList>
            <person name="Hu X."/>
            <person name="Tang B."/>
        </authorList>
    </citation>
    <scope>NUCLEOTIDE SEQUENCE [LARGE SCALE GENOMIC DNA]</scope>
    <source>
        <strain evidence="2 3">NB23SCDHY001</strain>
    </source>
</reference>
<accession>A0ABW9GM84</accession>
<evidence type="ECO:0000313" key="3">
    <source>
        <dbReference type="Proteomes" id="UP001630969"/>
    </source>
</evidence>
<keyword evidence="3" id="KW-1185">Reference proteome</keyword>
<dbReference type="GeneID" id="97219093"/>
<keyword evidence="1" id="KW-0472">Membrane</keyword>
<name>A0ABW9GM84_9GAMM</name>
<keyword evidence="1" id="KW-1133">Transmembrane helix</keyword>
<evidence type="ECO:0000256" key="1">
    <source>
        <dbReference type="SAM" id="Phobius"/>
    </source>
</evidence>
<feature type="transmembrane region" description="Helical" evidence="1">
    <location>
        <begin position="21"/>
        <end position="44"/>
    </location>
</feature>
<comment type="caution">
    <text evidence="2">The sequence shown here is derived from an EMBL/GenBank/DDBJ whole genome shotgun (WGS) entry which is preliminary data.</text>
</comment>